<dbReference type="GO" id="GO:0005975">
    <property type="term" value="P:carbohydrate metabolic process"/>
    <property type="evidence" value="ECO:0007669"/>
    <property type="project" value="InterPro"/>
</dbReference>
<dbReference type="InterPro" id="IPR032856">
    <property type="entry name" value="GDE_N_bis"/>
</dbReference>
<gene>
    <name evidence="4" type="ORF">BC008_37595</name>
</gene>
<sequence length="764" mass="86113">MSLDTFMTSENIILDGKTFIYAEQMPIPEWPCVVSERPQPTLTVKDDDLFLVTDTLGNITGCSLGDNNPSMGLFCSDTRFINRLELQIEGRSPVLLSSTADKGFSLSVLCTNPKINEGLKPDTVGIRREIVLNGALFEELEISNYGTSSASFELSISFEADFADLFEVRGYGRNQRGRLLRLVENPLEENTTNGDGSSTSQNQKLSEAEEDKALTMAYQGLDGLIMESRIHFQHRQPDYFKGYTAVWQLELASHETQRLGYRINLLTNNKSSSIVSSPVTLVQARSAELMEEQHWGQHITKIRSDKGTFDRVIERAEQDMYLLRQSFGKYKTVSAGVPWFSALFGRDSLITASQTLMLNPQIAKETLKLLAHYQGKVDDEWREEEPGKILHELRWGELARTQEIPHTPYYGTVDATPLWIMLYCEYYAWTHDGETLEQLWPNALAAMNWIDRNMKITGYLSYFRKSKGGLVNQGWKDSGDCVVDRKGELAHGSITLCEVQAYVYAAKLRLAEIAKMKKRLDLADRWQEEARNLKQNFNKDFWIEDQDFCALALDGEGKQVDSITSNPGHCLHLGLFSPEKAYSVAERLRAPDMFNGWGIRTLSSLSPAYNPMGYHIGSVWPHDNALIAMGLRSLGLVDQALEIFEGLFDMTSQQAYQRPPELFCGYERNGENAPVQYPVACTPQAWATGSVFQLLHMIVNLVPDAPNNCLRIIDPTLPESINRLSLQNLRVGGTILDLEFERSGNTTACRVAKKRGNLRVVIEA</sequence>
<keyword evidence="5" id="KW-1185">Reference proteome</keyword>
<feature type="domain" description="Mannosylglycerate hydrolase MGH1-like glycoside hydrolase" evidence="3">
    <location>
        <begin position="347"/>
        <end position="654"/>
    </location>
</feature>
<dbReference type="InterPro" id="IPR012341">
    <property type="entry name" value="6hp_glycosidase-like_sf"/>
</dbReference>
<dbReference type="Gene3D" id="1.50.10.10">
    <property type="match status" value="1"/>
</dbReference>
<comment type="caution">
    <text evidence="4">The sequence shown here is derived from an EMBL/GenBank/DDBJ whole genome shotgun (WGS) entry which is preliminary data.</text>
</comment>
<dbReference type="OrthoDB" id="9759959at2"/>
<dbReference type="InterPro" id="IPR008928">
    <property type="entry name" value="6-hairpin_glycosidase_sf"/>
</dbReference>
<feature type="domain" description="Putative glycogen debranching enzyme N-terminal" evidence="2">
    <location>
        <begin position="44"/>
        <end position="262"/>
    </location>
</feature>
<protein>
    <submittedName>
        <fullName evidence="4">Amylo-alpha-16-glucosidase</fullName>
    </submittedName>
</protein>
<accession>A0A0V7ZCD7</accession>
<dbReference type="AlphaFoldDB" id="A0A0V7ZCD7"/>
<dbReference type="EMBL" id="LMTZ01000162">
    <property type="protein sequence ID" value="KST62165.1"/>
    <property type="molecule type" value="Genomic_DNA"/>
</dbReference>
<dbReference type="RefSeq" id="WP_027845345.1">
    <property type="nucleotide sequence ID" value="NZ_LMTZ01000162.1"/>
</dbReference>
<feature type="region of interest" description="Disordered" evidence="1">
    <location>
        <begin position="185"/>
        <end position="207"/>
    </location>
</feature>
<dbReference type="SUPFAM" id="SSF48208">
    <property type="entry name" value="Six-hairpin glycosidases"/>
    <property type="match status" value="1"/>
</dbReference>
<name>A0A0V7ZCD7_9CYAN</name>
<organism evidence="4 5">
    <name type="scientific">Mastigocoleus testarum BC008</name>
    <dbReference type="NCBI Taxonomy" id="371196"/>
    <lineage>
        <taxon>Bacteria</taxon>
        <taxon>Bacillati</taxon>
        <taxon>Cyanobacteriota</taxon>
        <taxon>Cyanophyceae</taxon>
        <taxon>Nostocales</taxon>
        <taxon>Hapalosiphonaceae</taxon>
        <taxon>Mastigocoleus</taxon>
    </lineage>
</organism>
<evidence type="ECO:0000256" key="1">
    <source>
        <dbReference type="SAM" id="MobiDB-lite"/>
    </source>
</evidence>
<proteinExistence type="predicted"/>
<evidence type="ECO:0000313" key="5">
    <source>
        <dbReference type="Proteomes" id="UP000053372"/>
    </source>
</evidence>
<evidence type="ECO:0000259" key="3">
    <source>
        <dbReference type="Pfam" id="PF22422"/>
    </source>
</evidence>
<dbReference type="InterPro" id="IPR054491">
    <property type="entry name" value="MGH1-like_GH"/>
</dbReference>
<dbReference type="Proteomes" id="UP000053372">
    <property type="component" value="Unassembled WGS sequence"/>
</dbReference>
<evidence type="ECO:0000313" key="4">
    <source>
        <dbReference type="EMBL" id="KST62165.1"/>
    </source>
</evidence>
<reference evidence="4 5" key="1">
    <citation type="journal article" date="2015" name="Genome Announc.">
        <title>Draft Genome of the Euendolithic (true boring) Cyanobacterium Mastigocoleus testarum strain BC008.</title>
        <authorList>
            <person name="Guida B.S."/>
            <person name="Garcia-Pichel F."/>
        </authorList>
    </citation>
    <scope>NUCLEOTIDE SEQUENCE [LARGE SCALE GENOMIC DNA]</scope>
    <source>
        <strain evidence="4 5">BC008</strain>
    </source>
</reference>
<evidence type="ECO:0000259" key="2">
    <source>
        <dbReference type="Pfam" id="PF14742"/>
    </source>
</evidence>
<dbReference type="Pfam" id="PF14742">
    <property type="entry name" value="GDE_N_bis"/>
    <property type="match status" value="1"/>
</dbReference>
<dbReference type="Pfam" id="PF22422">
    <property type="entry name" value="MGH1-like_GH"/>
    <property type="match status" value="1"/>
</dbReference>
<feature type="compositionally biased region" description="Polar residues" evidence="1">
    <location>
        <begin position="188"/>
        <end position="205"/>
    </location>
</feature>